<sequence length="482" mass="56706">MSIQSRGNLSNDPSENEGNCGISFSYKLPSLTENVWEGCEVRFLDSMCFMLSSLDKLAENLDNDKMNISRDYYSEFEISTSAGSNKNNDVFKTMRKKGIYPYEYMDSFKRYEETKLPSISSFYDKLNDKECSQKDYLYAKVVWNKMNCKNLEDYTRIYMINDVLLLADVFENFRNLSLDKYGLDPCWYYTSPGLSWDAMLKYTKVRLDTINDTEKFFMIEDGIRGGIVNAIKRYTKANNKYTSKFNPEEISNFLLYLDANNLYGWAMKQLLPHSNFVFEKQIQLSVLNISMNEVSKSQIRKYIENLNSQGKGCILEVDLEYPNELHHKHNEFPLCPEIRDFGNNIKKLCNTLENKNNYVIHYQNLLQALDLGMKLKKIKRILKFDESNWLASYIDLNTDLRKKAKNDFEKDFFKLMNNSVFGKTMENVRNRVDVKLIFSGETELMKNGETHYISKKDRIAKLAKLPNFNRNIIIIQRIYRFQ</sequence>
<dbReference type="EMBL" id="CP092622">
    <property type="protein sequence ID" value="UMM23891.1"/>
    <property type="molecule type" value="Genomic_DNA"/>
</dbReference>
<dbReference type="Proteomes" id="UP000829354">
    <property type="component" value="Chromosome III"/>
</dbReference>
<dbReference type="InterPro" id="IPR043502">
    <property type="entry name" value="DNA/RNA_pol_sf"/>
</dbReference>
<evidence type="ECO:0000313" key="2">
    <source>
        <dbReference type="Proteomes" id="UP000829354"/>
    </source>
</evidence>
<proteinExistence type="predicted"/>
<protein>
    <recommendedName>
        <fullName evidence="3">DNA-directed DNA polymerase</fullName>
    </recommendedName>
</protein>
<evidence type="ECO:0008006" key="3">
    <source>
        <dbReference type="Google" id="ProtNLM"/>
    </source>
</evidence>
<dbReference type="PANTHER" id="PTHR31511">
    <property type="entry name" value="PROTEIN CBG23764"/>
    <property type="match status" value="1"/>
</dbReference>
<dbReference type="AlphaFoldDB" id="A0AAE9JDG5"/>
<gene>
    <name evidence="1" type="ORF">L5515_004383</name>
</gene>
<name>A0AAE9JDG5_CAEBR</name>
<accession>A0AAE9JDG5</accession>
<dbReference type="SUPFAM" id="SSF56672">
    <property type="entry name" value="DNA/RNA polymerases"/>
    <property type="match status" value="1"/>
</dbReference>
<evidence type="ECO:0000313" key="1">
    <source>
        <dbReference type="EMBL" id="UMM23891.1"/>
    </source>
</evidence>
<keyword evidence="2" id="KW-1185">Reference proteome</keyword>
<reference evidence="1 2" key="1">
    <citation type="submission" date="2022-04" db="EMBL/GenBank/DDBJ databases">
        <title>Chromosome-level reference genomes for two strains of Caenorhabditis briggsae: an improved platform for comparative genomics.</title>
        <authorList>
            <person name="Stevens L."/>
            <person name="Andersen E."/>
        </authorList>
    </citation>
    <scope>NUCLEOTIDE SEQUENCE [LARGE SCALE GENOMIC DNA]</scope>
    <source>
        <strain evidence="1">VX34</strain>
        <tissue evidence="1">Whole-organism</tissue>
    </source>
</reference>
<dbReference type="PANTHER" id="PTHR31511:SF12">
    <property type="entry name" value="RHO TERMINATION FACTOR N-TERMINAL DOMAIN-CONTAINING PROTEIN"/>
    <property type="match status" value="1"/>
</dbReference>
<organism evidence="1 2">
    <name type="scientific">Caenorhabditis briggsae</name>
    <dbReference type="NCBI Taxonomy" id="6238"/>
    <lineage>
        <taxon>Eukaryota</taxon>
        <taxon>Metazoa</taxon>
        <taxon>Ecdysozoa</taxon>
        <taxon>Nematoda</taxon>
        <taxon>Chromadorea</taxon>
        <taxon>Rhabditida</taxon>
        <taxon>Rhabditina</taxon>
        <taxon>Rhabditomorpha</taxon>
        <taxon>Rhabditoidea</taxon>
        <taxon>Rhabditidae</taxon>
        <taxon>Peloderinae</taxon>
        <taxon>Caenorhabditis</taxon>
    </lineage>
</organism>